<organism evidence="3 4">
    <name type="scientific">Thalassoglobus neptunius</name>
    <dbReference type="NCBI Taxonomy" id="1938619"/>
    <lineage>
        <taxon>Bacteria</taxon>
        <taxon>Pseudomonadati</taxon>
        <taxon>Planctomycetota</taxon>
        <taxon>Planctomycetia</taxon>
        <taxon>Planctomycetales</taxon>
        <taxon>Planctomycetaceae</taxon>
        <taxon>Thalassoglobus</taxon>
    </lineage>
</organism>
<keyword evidence="1 3" id="KW-0560">Oxidoreductase</keyword>
<dbReference type="GO" id="GO:0016625">
    <property type="term" value="F:oxidoreductase activity, acting on the aldehyde or oxo group of donors, iron-sulfur protein as acceptor"/>
    <property type="evidence" value="ECO:0007669"/>
    <property type="project" value="UniProtKB-ARBA"/>
</dbReference>
<dbReference type="PANTHER" id="PTHR48084">
    <property type="entry name" value="2-OXOGLUTARATE OXIDOREDUCTASE SUBUNIT KORB-RELATED"/>
    <property type="match status" value="1"/>
</dbReference>
<accession>A0A5C5WQL0</accession>
<evidence type="ECO:0000313" key="4">
    <source>
        <dbReference type="Proteomes" id="UP000317243"/>
    </source>
</evidence>
<evidence type="ECO:0000313" key="3">
    <source>
        <dbReference type="EMBL" id="TWT52333.1"/>
    </source>
</evidence>
<dbReference type="Gene3D" id="3.40.50.970">
    <property type="match status" value="1"/>
</dbReference>
<evidence type="ECO:0000259" key="2">
    <source>
        <dbReference type="Pfam" id="PF02775"/>
    </source>
</evidence>
<protein>
    <submittedName>
        <fullName evidence="3">2-oxoglutarate oxidoreductase subunit KorB</fullName>
        <ecNumber evidence="3">1.2.-.-</ecNumber>
    </submittedName>
</protein>
<dbReference type="EMBL" id="SIHI01000006">
    <property type="protein sequence ID" value="TWT52333.1"/>
    <property type="molecule type" value="Genomic_DNA"/>
</dbReference>
<dbReference type="InterPro" id="IPR029061">
    <property type="entry name" value="THDP-binding"/>
</dbReference>
<dbReference type="RefSeq" id="WP_146510514.1">
    <property type="nucleotide sequence ID" value="NZ_SIHI01000006.1"/>
</dbReference>
<dbReference type="EC" id="1.2.-.-" evidence="3"/>
<reference evidence="3 4" key="1">
    <citation type="submission" date="2019-02" db="EMBL/GenBank/DDBJ databases">
        <title>Deep-cultivation of Planctomycetes and their phenomic and genomic characterization uncovers novel biology.</title>
        <authorList>
            <person name="Wiegand S."/>
            <person name="Jogler M."/>
            <person name="Boedeker C."/>
            <person name="Pinto D."/>
            <person name="Vollmers J."/>
            <person name="Rivas-Marin E."/>
            <person name="Kohn T."/>
            <person name="Peeters S.H."/>
            <person name="Heuer A."/>
            <person name="Rast P."/>
            <person name="Oberbeckmann S."/>
            <person name="Bunk B."/>
            <person name="Jeske O."/>
            <person name="Meyerdierks A."/>
            <person name="Storesund J.E."/>
            <person name="Kallscheuer N."/>
            <person name="Luecker S."/>
            <person name="Lage O.M."/>
            <person name="Pohl T."/>
            <person name="Merkel B.J."/>
            <person name="Hornburger P."/>
            <person name="Mueller R.-W."/>
            <person name="Bruemmer F."/>
            <person name="Labrenz M."/>
            <person name="Spormann A.M."/>
            <person name="Op Den Camp H."/>
            <person name="Overmann J."/>
            <person name="Amann R."/>
            <person name="Jetten M.S.M."/>
            <person name="Mascher T."/>
            <person name="Medema M.H."/>
            <person name="Devos D.P."/>
            <person name="Kaster A.-K."/>
            <person name="Ovreas L."/>
            <person name="Rohde M."/>
            <person name="Galperin M.Y."/>
            <person name="Jogler C."/>
        </authorList>
    </citation>
    <scope>NUCLEOTIDE SEQUENCE [LARGE SCALE GENOMIC DNA]</scope>
    <source>
        <strain evidence="3 4">KOR42</strain>
    </source>
</reference>
<dbReference type="OrthoDB" id="9775140at2"/>
<dbReference type="GO" id="GO:0030976">
    <property type="term" value="F:thiamine pyrophosphate binding"/>
    <property type="evidence" value="ECO:0007669"/>
    <property type="project" value="InterPro"/>
</dbReference>
<proteinExistence type="predicted"/>
<sequence length="343" mass="37785">MSADTSLPVLTQKDFASDQEIRWCPRCGDYSILAQMKKVLPTLGIPRENIVFVSGIGCSSRFPYYMSTYGMHSIHGRAPAIATGLKVARPELTVFVITGDGDALSIGGNHLMHALRRNVDLKIVMFNNQIYGLTKGQYSPTSPLGKKTKSTPFGSVDRPLNPLSIAISAGATFVARSADVDIKHLTSVLERAANHKGSAFVEVYQDCNVFNSGAFEFATKKDQKEENCIYLEHGKPLIYGKARDKGVRIDGAGNPDIVTLSDVKEDDLLFHDETIDDPTHAFRLAQMRWPDSPEPMGVFRAIERPTYDGEVDRQYKDCIASQGSGDLDKLFNSGDTWEVKAKS</sequence>
<dbReference type="Proteomes" id="UP000317243">
    <property type="component" value="Unassembled WGS sequence"/>
</dbReference>
<evidence type="ECO:0000256" key="1">
    <source>
        <dbReference type="ARBA" id="ARBA00023002"/>
    </source>
</evidence>
<dbReference type="SUPFAM" id="SSF52518">
    <property type="entry name" value="Thiamin diphosphate-binding fold (THDP-binding)"/>
    <property type="match status" value="1"/>
</dbReference>
<dbReference type="PANTHER" id="PTHR48084:SF4">
    <property type="entry name" value="2-OXOGLUTARATE OXIDOREDUCTASE SUBUNIT KORB"/>
    <property type="match status" value="1"/>
</dbReference>
<dbReference type="AlphaFoldDB" id="A0A5C5WQL0"/>
<feature type="domain" description="Thiamine pyrophosphate enzyme TPP-binding" evidence="2">
    <location>
        <begin position="56"/>
        <end position="203"/>
    </location>
</feature>
<dbReference type="GO" id="GO:0044281">
    <property type="term" value="P:small molecule metabolic process"/>
    <property type="evidence" value="ECO:0007669"/>
    <property type="project" value="UniProtKB-ARBA"/>
</dbReference>
<gene>
    <name evidence="3" type="primary">korB</name>
    <name evidence="3" type="ORF">KOR42_30190</name>
</gene>
<dbReference type="GO" id="GO:0045333">
    <property type="term" value="P:cellular respiration"/>
    <property type="evidence" value="ECO:0007669"/>
    <property type="project" value="UniProtKB-ARBA"/>
</dbReference>
<dbReference type="Pfam" id="PF02775">
    <property type="entry name" value="TPP_enzyme_C"/>
    <property type="match status" value="1"/>
</dbReference>
<comment type="caution">
    <text evidence="3">The sequence shown here is derived from an EMBL/GenBank/DDBJ whole genome shotgun (WGS) entry which is preliminary data.</text>
</comment>
<dbReference type="CDD" id="cd03375">
    <property type="entry name" value="TPP_OGFOR"/>
    <property type="match status" value="1"/>
</dbReference>
<keyword evidence="4" id="KW-1185">Reference proteome</keyword>
<name>A0A5C5WQL0_9PLAN</name>
<dbReference type="InterPro" id="IPR011766">
    <property type="entry name" value="TPP_enzyme_TPP-bd"/>
</dbReference>
<dbReference type="InterPro" id="IPR051457">
    <property type="entry name" value="2-oxoacid:Fd_oxidoreductase"/>
</dbReference>